<sequence>MFKFYSTIFIAFLLVAASKVVLTQSSPTMDNHGIVENTPDQASAYEMFCRDYSHLQLCKLELTLQQALAELQYIILNDDPSEEIESFRSKRKSAFVRFGKRSSDDDMFQNFDKRKSAFVRFGRSIEDPINGQKRKSSYVRFG</sequence>
<keyword evidence="3" id="KW-0964">Secreted</keyword>
<dbReference type="GO" id="GO:0005576">
    <property type="term" value="C:extracellular region"/>
    <property type="evidence" value="ECO:0007669"/>
    <property type="project" value="UniProtKB-SubCell"/>
</dbReference>
<evidence type="ECO:0000256" key="6">
    <source>
        <dbReference type="ARBA" id="ARBA00023320"/>
    </source>
</evidence>
<dbReference type="AlphaFoldDB" id="A0A0N4ZHQ9"/>
<reference evidence="9" key="1">
    <citation type="submission" date="2017-02" db="UniProtKB">
        <authorList>
            <consortium name="WormBaseParasite"/>
        </authorList>
    </citation>
    <scope>IDENTIFICATION</scope>
</reference>
<protein>
    <submittedName>
        <fullName evidence="9">FMRFamide-related neuropeptides-like</fullName>
    </submittedName>
</protein>
<keyword evidence="7" id="KW-0732">Signal</keyword>
<evidence type="ECO:0000256" key="5">
    <source>
        <dbReference type="ARBA" id="ARBA00022815"/>
    </source>
</evidence>
<dbReference type="WBParaSite" id="PTRK_0000745500.1">
    <property type="protein sequence ID" value="PTRK_0000745500.1"/>
    <property type="gene ID" value="PTRK_0000745500"/>
</dbReference>
<dbReference type="GO" id="GO:0007218">
    <property type="term" value="P:neuropeptide signaling pathway"/>
    <property type="evidence" value="ECO:0007669"/>
    <property type="project" value="UniProtKB-KW"/>
</dbReference>
<evidence type="ECO:0000256" key="7">
    <source>
        <dbReference type="SAM" id="SignalP"/>
    </source>
</evidence>
<keyword evidence="6" id="KW-0527">Neuropeptide</keyword>
<evidence type="ECO:0000313" key="9">
    <source>
        <dbReference type="WBParaSite" id="PTRK_0000745500.1"/>
    </source>
</evidence>
<dbReference type="PANTHER" id="PTHR20986">
    <property type="entry name" value="FMRFAMIDE-RELATED PEPTIDES"/>
    <property type="match status" value="1"/>
</dbReference>
<comment type="similarity">
    <text evidence="2">Belongs to the FARP (FMRFamide related peptide) family.</text>
</comment>
<evidence type="ECO:0000256" key="2">
    <source>
        <dbReference type="ARBA" id="ARBA00006356"/>
    </source>
</evidence>
<evidence type="ECO:0000256" key="1">
    <source>
        <dbReference type="ARBA" id="ARBA00004613"/>
    </source>
</evidence>
<feature type="chain" id="PRO_5005891741" evidence="7">
    <location>
        <begin position="24"/>
        <end position="142"/>
    </location>
</feature>
<evidence type="ECO:0000256" key="3">
    <source>
        <dbReference type="ARBA" id="ARBA00022525"/>
    </source>
</evidence>
<keyword evidence="8" id="KW-1185">Reference proteome</keyword>
<comment type="subcellular location">
    <subcellularLocation>
        <location evidence="1">Secreted</location>
    </subcellularLocation>
</comment>
<evidence type="ECO:0000256" key="4">
    <source>
        <dbReference type="ARBA" id="ARBA00022685"/>
    </source>
</evidence>
<organism evidence="8 9">
    <name type="scientific">Parastrongyloides trichosuri</name>
    <name type="common">Possum-specific nematode worm</name>
    <dbReference type="NCBI Taxonomy" id="131310"/>
    <lineage>
        <taxon>Eukaryota</taxon>
        <taxon>Metazoa</taxon>
        <taxon>Ecdysozoa</taxon>
        <taxon>Nematoda</taxon>
        <taxon>Chromadorea</taxon>
        <taxon>Rhabditida</taxon>
        <taxon>Tylenchina</taxon>
        <taxon>Panagrolaimomorpha</taxon>
        <taxon>Strongyloidoidea</taxon>
        <taxon>Strongyloididae</taxon>
        <taxon>Parastrongyloides</taxon>
    </lineage>
</organism>
<accession>A0A0N4ZHQ9</accession>
<dbReference type="InterPro" id="IPR051041">
    <property type="entry name" value="FMRFamide-related_np"/>
</dbReference>
<dbReference type="Proteomes" id="UP000038045">
    <property type="component" value="Unplaced"/>
</dbReference>
<keyword evidence="5" id="KW-0027">Amidation</keyword>
<evidence type="ECO:0000313" key="8">
    <source>
        <dbReference type="Proteomes" id="UP000038045"/>
    </source>
</evidence>
<keyword evidence="4" id="KW-0165">Cleavage on pair of basic residues</keyword>
<feature type="signal peptide" evidence="7">
    <location>
        <begin position="1"/>
        <end position="23"/>
    </location>
</feature>
<proteinExistence type="inferred from homology"/>
<name>A0A0N4ZHQ9_PARTI</name>
<dbReference type="PANTHER" id="PTHR20986:SF24">
    <property type="entry name" value="FMRFAMIDE-LIKE NEUROPEPTIDES 1"/>
    <property type="match status" value="1"/>
</dbReference>
<dbReference type="STRING" id="131310.A0A0N4ZHQ9"/>